<dbReference type="Proteomes" id="UP000749646">
    <property type="component" value="Unassembled WGS sequence"/>
</dbReference>
<gene>
    <name evidence="2" type="ORF">BGZ65_003313</name>
</gene>
<keyword evidence="3" id="KW-1185">Reference proteome</keyword>
<evidence type="ECO:0000313" key="2">
    <source>
        <dbReference type="EMBL" id="KAF9963448.1"/>
    </source>
</evidence>
<feature type="region of interest" description="Disordered" evidence="1">
    <location>
        <begin position="1128"/>
        <end position="1157"/>
    </location>
</feature>
<protein>
    <submittedName>
        <fullName evidence="2">Uncharacterized protein</fullName>
    </submittedName>
</protein>
<proteinExistence type="predicted"/>
<feature type="compositionally biased region" description="Polar residues" evidence="1">
    <location>
        <begin position="172"/>
        <end position="181"/>
    </location>
</feature>
<feature type="compositionally biased region" description="Basic and acidic residues" evidence="1">
    <location>
        <begin position="231"/>
        <end position="244"/>
    </location>
</feature>
<feature type="compositionally biased region" description="Low complexity" evidence="1">
    <location>
        <begin position="1259"/>
        <end position="1269"/>
    </location>
</feature>
<feature type="compositionally biased region" description="Basic and acidic residues" evidence="1">
    <location>
        <begin position="271"/>
        <end position="325"/>
    </location>
</feature>
<sequence length="1420" mass="160885">MNSSPPHLVNHHHVEPSKPNPEPLYQAFQAANHPHPIQIPAVRHPATGILYVIWTDITDCFPRAMRVQHGDIYVPFVRDKDLSRVRPHGIRYHPGIVLEVIYNDPLCSYQQQQQQQQQQQGIDKQGLRSINNNRHHTDIDMHHPPGHKHSHGHGHGHSQSQSRSQNRSHRSLTGSATLPSTSHHKSLWSADPKVGTSVNEDESEDEYKDENENDDEDRDGDEDGDGDEDEVNNKSDIEDMDRSRIKSGNANGQDPFADAIVLFLETELPKWQDHGRHEDPAAQQNNDKEKKEDRDNDHMDKDIGEESSPRTDKHSKVIDASREEEGSIQEDDSNREEKEESFGIGSDNDIIATPTTTTSIGHRKDNTIVANKDTSSRQDNSNRDRKSAIEPRNTAVAENQATRGISEDYEQTLRRLELSPTDPTPHSTAVTKPNRLPEGQFNSLTNADIVQRRVEQVLRKRYRWIESYAPKLFVFLPANCTTSTKTEADFDTTFVSSLNWTDFAVHFLCDCGSIQGFGGQRNPHWTLKERPLGHPVTNSTEKSMVEKFGSYMVCILEMFRYGIDLDFNLNDTNVSDSNNHRRIIIPAETDPELLKRIELAIRYLKHKGARSSDDFLDIVAPYEPESLALECVLPSLPLSKANMVMMKSLFFSDSRRTIDDTHPYLTVDRDVRWICLRHYAEMSPQAAWTAALKFSSDAASTTIEFRICMGAFRAVVTTREHARDFYRLGEQLTSTCVFRLFLDWNLTLEDEEELRVAVSKFPAVCVRIQVRSASLYTGNVAGFGHGYSAIIFEAIKNTKIEAFVMDQGPKDDPTFYGYDERYDVKRSFSAQDALVRFKRSTKKDKMNLRILVTDIDRGILKIRKVFEGLHHFTKLSLVISDIWEYVTIAFLKPSMPGYEIEDTEYLDNRPLMFFEKRGNMDSITYNCRVMGDNQFLQSKALTSMSLGFIFVRDRNKVREVLKNNKRLQKIELENLAQDDPSQIYESFKALLVNHPTLEKIEVKQRHTRSSSDFVWRDVSDPAKMNLVITMYEGDKVASMFQKYATSLRRIDICGISVQDAAVLEKVLRPKKGPFKLRSISMVDVHLYEAAALEDLKKIITRGDFEETRVFGDVSKIKSDREIDADRADSIANSGGNHTITDKNNNHKGSRAKLSEKGKQKMEEEAAVKMMDFVISISAKITGLCVWSVNGSHRMLDALEKKRPYSPILPMLTLFSASGLNKRILDYKWLAEMLFYKSASTRQLMNAYATVSGSGGGHHSSGSSNNNSHNNHLHNNKDLSTITAVLDEHTKDMNIPSLRHFTVIALDVSPSKVAPLDDLSLQDFEVKSEDWTFLVKVLDFSKLRTFRLDLVSEISGEMLNMLVDVIPEGAPLEAFSVSVPGPTPEDSLLCQQRIKKKVEGGTTGAGEKEKHVAVLVNGIIG</sequence>
<comment type="caution">
    <text evidence="2">The sequence shown here is derived from an EMBL/GenBank/DDBJ whole genome shotgun (WGS) entry which is preliminary data.</text>
</comment>
<feature type="region of interest" description="Disordered" evidence="1">
    <location>
        <begin position="1254"/>
        <end position="1273"/>
    </location>
</feature>
<reference evidence="2" key="1">
    <citation type="journal article" date="2020" name="Fungal Divers.">
        <title>Resolving the Mortierellaceae phylogeny through synthesis of multi-gene phylogenetics and phylogenomics.</title>
        <authorList>
            <person name="Vandepol N."/>
            <person name="Liber J."/>
            <person name="Desiro A."/>
            <person name="Na H."/>
            <person name="Kennedy M."/>
            <person name="Barry K."/>
            <person name="Grigoriev I.V."/>
            <person name="Miller A.N."/>
            <person name="O'Donnell K."/>
            <person name="Stajich J.E."/>
            <person name="Bonito G."/>
        </authorList>
    </citation>
    <scope>NUCLEOTIDE SEQUENCE</scope>
    <source>
        <strain evidence="2">MES-2147</strain>
    </source>
</reference>
<name>A0A9P6J6D4_9FUNG</name>
<feature type="region of interest" description="Disordered" evidence="1">
    <location>
        <begin position="134"/>
        <end position="255"/>
    </location>
</feature>
<dbReference type="OrthoDB" id="2383980at2759"/>
<feature type="compositionally biased region" description="Basic residues" evidence="1">
    <location>
        <begin position="144"/>
        <end position="156"/>
    </location>
</feature>
<accession>A0A9P6J6D4</accession>
<organism evidence="2 3">
    <name type="scientific">Modicella reniformis</name>
    <dbReference type="NCBI Taxonomy" id="1440133"/>
    <lineage>
        <taxon>Eukaryota</taxon>
        <taxon>Fungi</taxon>
        <taxon>Fungi incertae sedis</taxon>
        <taxon>Mucoromycota</taxon>
        <taxon>Mortierellomycotina</taxon>
        <taxon>Mortierellomycetes</taxon>
        <taxon>Mortierellales</taxon>
        <taxon>Mortierellaceae</taxon>
        <taxon>Modicella</taxon>
    </lineage>
</organism>
<evidence type="ECO:0000256" key="1">
    <source>
        <dbReference type="SAM" id="MobiDB-lite"/>
    </source>
</evidence>
<feature type="compositionally biased region" description="Acidic residues" evidence="1">
    <location>
        <begin position="199"/>
        <end position="230"/>
    </location>
</feature>
<evidence type="ECO:0000313" key="3">
    <source>
        <dbReference type="Proteomes" id="UP000749646"/>
    </source>
</evidence>
<feature type="region of interest" description="Disordered" evidence="1">
    <location>
        <begin position="271"/>
        <end position="439"/>
    </location>
</feature>
<dbReference type="EMBL" id="JAAAHW010006290">
    <property type="protein sequence ID" value="KAF9963448.1"/>
    <property type="molecule type" value="Genomic_DNA"/>
</dbReference>
<feature type="compositionally biased region" description="Basic and acidic residues" evidence="1">
    <location>
        <begin position="374"/>
        <end position="389"/>
    </location>
</feature>
<feature type="region of interest" description="Disordered" evidence="1">
    <location>
        <begin position="1"/>
        <end position="22"/>
    </location>
</feature>